<comment type="caution">
    <text evidence="6">The sequence shown here is derived from an EMBL/GenBank/DDBJ whole genome shotgun (WGS) entry which is preliminary data.</text>
</comment>
<gene>
    <name evidence="6" type="ORF">E2562_034306</name>
</gene>
<keyword evidence="7" id="KW-1185">Reference proteome</keyword>
<evidence type="ECO:0000313" key="7">
    <source>
        <dbReference type="Proteomes" id="UP000479710"/>
    </source>
</evidence>
<evidence type="ECO:0000256" key="5">
    <source>
        <dbReference type="SAM" id="MobiDB-lite"/>
    </source>
</evidence>
<dbReference type="Proteomes" id="UP000479710">
    <property type="component" value="Unassembled WGS sequence"/>
</dbReference>
<accession>A0A6G1FF32</accession>
<evidence type="ECO:0000256" key="1">
    <source>
        <dbReference type="ARBA" id="ARBA00010617"/>
    </source>
</evidence>
<dbReference type="EMBL" id="SPHZ02000001">
    <property type="protein sequence ID" value="KAF0935517.1"/>
    <property type="molecule type" value="Genomic_DNA"/>
</dbReference>
<dbReference type="GO" id="GO:0016705">
    <property type="term" value="F:oxidoreductase activity, acting on paired donors, with incorporation or reduction of molecular oxygen"/>
    <property type="evidence" value="ECO:0007669"/>
    <property type="project" value="InterPro"/>
</dbReference>
<dbReference type="Gene3D" id="1.10.630.10">
    <property type="entry name" value="Cytochrome P450"/>
    <property type="match status" value="1"/>
</dbReference>
<dbReference type="SUPFAM" id="SSF48264">
    <property type="entry name" value="Cytochrome P450"/>
    <property type="match status" value="1"/>
</dbReference>
<evidence type="ECO:0008006" key="8">
    <source>
        <dbReference type="Google" id="ProtNLM"/>
    </source>
</evidence>
<reference evidence="6 7" key="1">
    <citation type="submission" date="2019-11" db="EMBL/GenBank/DDBJ databases">
        <title>Whole genome sequence of Oryza granulata.</title>
        <authorList>
            <person name="Li W."/>
        </authorList>
    </citation>
    <scope>NUCLEOTIDE SEQUENCE [LARGE SCALE GENOMIC DNA]</scope>
    <source>
        <strain evidence="7">cv. Menghai</strain>
        <tissue evidence="6">Leaf</tissue>
    </source>
</reference>
<evidence type="ECO:0000256" key="2">
    <source>
        <dbReference type="ARBA" id="ARBA00022723"/>
    </source>
</evidence>
<sequence>MRDANTGVPYSNKFLCDICVNFILVGHDTSSVMLAWFFCLLNKNPAVKANILDEIEDNVAPWKSPAATNGNDADEEEHRWGGEARSRNR</sequence>
<keyword evidence="4" id="KW-0408">Iron</keyword>
<dbReference type="OrthoDB" id="1723915at2759"/>
<feature type="compositionally biased region" description="Basic and acidic residues" evidence="5">
    <location>
        <begin position="76"/>
        <end position="89"/>
    </location>
</feature>
<keyword evidence="2" id="KW-0479">Metal-binding</keyword>
<dbReference type="AlphaFoldDB" id="A0A6G1FF32"/>
<comment type="similarity">
    <text evidence="1">Belongs to the cytochrome P450 family.</text>
</comment>
<keyword evidence="3" id="KW-0560">Oxidoreductase</keyword>
<name>A0A6G1FF32_9ORYZ</name>
<dbReference type="GO" id="GO:0005506">
    <property type="term" value="F:iron ion binding"/>
    <property type="evidence" value="ECO:0007669"/>
    <property type="project" value="InterPro"/>
</dbReference>
<evidence type="ECO:0000256" key="4">
    <source>
        <dbReference type="ARBA" id="ARBA00023004"/>
    </source>
</evidence>
<feature type="region of interest" description="Disordered" evidence="5">
    <location>
        <begin position="61"/>
        <end position="89"/>
    </location>
</feature>
<evidence type="ECO:0000313" key="6">
    <source>
        <dbReference type="EMBL" id="KAF0935517.1"/>
    </source>
</evidence>
<organism evidence="6 7">
    <name type="scientific">Oryza meyeriana var. granulata</name>
    <dbReference type="NCBI Taxonomy" id="110450"/>
    <lineage>
        <taxon>Eukaryota</taxon>
        <taxon>Viridiplantae</taxon>
        <taxon>Streptophyta</taxon>
        <taxon>Embryophyta</taxon>
        <taxon>Tracheophyta</taxon>
        <taxon>Spermatophyta</taxon>
        <taxon>Magnoliopsida</taxon>
        <taxon>Liliopsida</taxon>
        <taxon>Poales</taxon>
        <taxon>Poaceae</taxon>
        <taxon>BOP clade</taxon>
        <taxon>Oryzoideae</taxon>
        <taxon>Oryzeae</taxon>
        <taxon>Oryzinae</taxon>
        <taxon>Oryza</taxon>
        <taxon>Oryza meyeriana</taxon>
    </lineage>
</organism>
<dbReference type="Pfam" id="PF00067">
    <property type="entry name" value="p450"/>
    <property type="match status" value="1"/>
</dbReference>
<proteinExistence type="inferred from homology"/>
<dbReference type="InterPro" id="IPR001128">
    <property type="entry name" value="Cyt_P450"/>
</dbReference>
<protein>
    <recommendedName>
        <fullName evidence="8">Cytochrome P450</fullName>
    </recommendedName>
</protein>
<dbReference type="GO" id="GO:0004497">
    <property type="term" value="F:monooxygenase activity"/>
    <property type="evidence" value="ECO:0007669"/>
    <property type="project" value="InterPro"/>
</dbReference>
<dbReference type="PANTHER" id="PTHR24296">
    <property type="entry name" value="CYTOCHROME P450"/>
    <property type="match status" value="1"/>
</dbReference>
<dbReference type="GO" id="GO:0020037">
    <property type="term" value="F:heme binding"/>
    <property type="evidence" value="ECO:0007669"/>
    <property type="project" value="InterPro"/>
</dbReference>
<evidence type="ECO:0000256" key="3">
    <source>
        <dbReference type="ARBA" id="ARBA00023002"/>
    </source>
</evidence>
<dbReference type="InterPro" id="IPR036396">
    <property type="entry name" value="Cyt_P450_sf"/>
</dbReference>